<feature type="compositionally biased region" description="Polar residues" evidence="10">
    <location>
        <begin position="211"/>
        <end position="227"/>
    </location>
</feature>
<evidence type="ECO:0000256" key="9">
    <source>
        <dbReference type="SAM" id="Coils"/>
    </source>
</evidence>
<dbReference type="AlphaFoldDB" id="A0A2P2KED5"/>
<keyword evidence="4" id="KW-0547">Nucleotide-binding</keyword>
<keyword evidence="2" id="KW-0723">Serine/threonine-protein kinase</keyword>
<dbReference type="PANTHER" id="PTHR22967:SF57">
    <property type="entry name" value="AUXILIN, ISOFORM A-RELATED"/>
    <property type="match status" value="1"/>
</dbReference>
<feature type="compositionally biased region" description="Basic and acidic residues" evidence="10">
    <location>
        <begin position="36"/>
        <end position="60"/>
    </location>
</feature>
<evidence type="ECO:0000313" key="11">
    <source>
        <dbReference type="EMBL" id="MBX04095.1"/>
    </source>
</evidence>
<proteinExistence type="predicted"/>
<feature type="compositionally biased region" description="Low complexity" evidence="10">
    <location>
        <begin position="290"/>
        <end position="301"/>
    </location>
</feature>
<evidence type="ECO:0000256" key="10">
    <source>
        <dbReference type="SAM" id="MobiDB-lite"/>
    </source>
</evidence>
<keyword evidence="9" id="KW-0175">Coiled coil</keyword>
<protein>
    <recommendedName>
        <fullName evidence="1">non-specific serine/threonine protein kinase</fullName>
        <ecNumber evidence="1">2.7.11.1</ecNumber>
    </recommendedName>
</protein>
<feature type="compositionally biased region" description="Polar residues" evidence="10">
    <location>
        <begin position="269"/>
        <end position="285"/>
    </location>
</feature>
<evidence type="ECO:0000256" key="5">
    <source>
        <dbReference type="ARBA" id="ARBA00022777"/>
    </source>
</evidence>
<keyword evidence="3" id="KW-0808">Transferase</keyword>
<evidence type="ECO:0000256" key="6">
    <source>
        <dbReference type="ARBA" id="ARBA00022840"/>
    </source>
</evidence>
<accession>A0A2P2KED5</accession>
<keyword evidence="6" id="KW-0067">ATP-binding</keyword>
<evidence type="ECO:0000256" key="7">
    <source>
        <dbReference type="ARBA" id="ARBA00047899"/>
    </source>
</evidence>
<feature type="coiled-coil region" evidence="9">
    <location>
        <begin position="150"/>
        <end position="205"/>
    </location>
</feature>
<comment type="catalytic activity">
    <reaction evidence="7">
        <text>L-threonyl-[protein] + ATP = O-phospho-L-threonyl-[protein] + ADP + H(+)</text>
        <dbReference type="Rhea" id="RHEA:46608"/>
        <dbReference type="Rhea" id="RHEA-COMP:11060"/>
        <dbReference type="Rhea" id="RHEA-COMP:11605"/>
        <dbReference type="ChEBI" id="CHEBI:15378"/>
        <dbReference type="ChEBI" id="CHEBI:30013"/>
        <dbReference type="ChEBI" id="CHEBI:30616"/>
        <dbReference type="ChEBI" id="CHEBI:61977"/>
        <dbReference type="ChEBI" id="CHEBI:456216"/>
        <dbReference type="EC" id="2.7.11.1"/>
    </reaction>
</comment>
<keyword evidence="5 11" id="KW-0418">Kinase</keyword>
<dbReference type="EMBL" id="GGEC01023609">
    <property type="protein sequence ID" value="MBX04093.1"/>
    <property type="molecule type" value="Transcribed_RNA"/>
</dbReference>
<reference evidence="11" key="1">
    <citation type="submission" date="2018-02" db="EMBL/GenBank/DDBJ databases">
        <title>Rhizophora mucronata_Transcriptome.</title>
        <authorList>
            <person name="Meera S.P."/>
            <person name="Sreeshan A."/>
            <person name="Augustine A."/>
        </authorList>
    </citation>
    <scope>NUCLEOTIDE SEQUENCE</scope>
    <source>
        <tissue evidence="11">Leaf</tissue>
    </source>
</reference>
<dbReference type="GO" id="GO:0004674">
    <property type="term" value="F:protein serine/threonine kinase activity"/>
    <property type="evidence" value="ECO:0007669"/>
    <property type="project" value="UniProtKB-KW"/>
</dbReference>
<dbReference type="EMBL" id="GGEC01023611">
    <property type="protein sequence ID" value="MBX04095.1"/>
    <property type="molecule type" value="Transcribed_RNA"/>
</dbReference>
<dbReference type="GO" id="GO:0005524">
    <property type="term" value="F:ATP binding"/>
    <property type="evidence" value="ECO:0007669"/>
    <property type="project" value="UniProtKB-KW"/>
</dbReference>
<evidence type="ECO:0000256" key="8">
    <source>
        <dbReference type="ARBA" id="ARBA00048679"/>
    </source>
</evidence>
<dbReference type="EMBL" id="GGEC01023612">
    <property type="protein sequence ID" value="MBX04096.1"/>
    <property type="molecule type" value="Transcribed_RNA"/>
</dbReference>
<evidence type="ECO:0000256" key="3">
    <source>
        <dbReference type="ARBA" id="ARBA00022679"/>
    </source>
</evidence>
<dbReference type="GO" id="GO:0005737">
    <property type="term" value="C:cytoplasm"/>
    <property type="evidence" value="ECO:0007669"/>
    <property type="project" value="TreeGrafter"/>
</dbReference>
<sequence length="338" mass="37039">MPRRSPPPPPLSAVGGGGGQLGAFWSTQHANDSLFAEDKNRPKFDEEPGHGILRQERGRPENNASPKNSIPAREENVQSLSSRRNAKGKSHVPGDGASKDFEINFFGKDVEKVTERSRASKTESTPSFQNEAFNTFMAEFDSSKLNSRVINLKSGNEEAMEAEIDALKEQLRQANFEKAEIISKFEKLSAICRSQRQEIQELKQAIAARTPSPNKHQVSPGNRQPASVQEKPDWSSPTLEPKQWHAFVDDPDLQQKPSSRGNIPRSVRSRNANQGKQAGQLTSDFDSWGFESESFSAAPAANTQISRSIGEGNSPEQSGGPKIVESQTATQPAGWAGF</sequence>
<name>A0A2P2KED5_RHIMU</name>
<comment type="catalytic activity">
    <reaction evidence="8">
        <text>L-seryl-[protein] + ATP = O-phospho-L-seryl-[protein] + ADP + H(+)</text>
        <dbReference type="Rhea" id="RHEA:17989"/>
        <dbReference type="Rhea" id="RHEA-COMP:9863"/>
        <dbReference type="Rhea" id="RHEA-COMP:11604"/>
        <dbReference type="ChEBI" id="CHEBI:15378"/>
        <dbReference type="ChEBI" id="CHEBI:29999"/>
        <dbReference type="ChEBI" id="CHEBI:30616"/>
        <dbReference type="ChEBI" id="CHEBI:83421"/>
        <dbReference type="ChEBI" id="CHEBI:456216"/>
        <dbReference type="EC" id="2.7.11.1"/>
    </reaction>
</comment>
<evidence type="ECO:0000256" key="1">
    <source>
        <dbReference type="ARBA" id="ARBA00012513"/>
    </source>
</evidence>
<evidence type="ECO:0000256" key="2">
    <source>
        <dbReference type="ARBA" id="ARBA00022527"/>
    </source>
</evidence>
<dbReference type="EC" id="2.7.11.1" evidence="1"/>
<organism evidence="11">
    <name type="scientific">Rhizophora mucronata</name>
    <name type="common">Asiatic mangrove</name>
    <dbReference type="NCBI Taxonomy" id="61149"/>
    <lineage>
        <taxon>Eukaryota</taxon>
        <taxon>Viridiplantae</taxon>
        <taxon>Streptophyta</taxon>
        <taxon>Embryophyta</taxon>
        <taxon>Tracheophyta</taxon>
        <taxon>Spermatophyta</taxon>
        <taxon>Magnoliopsida</taxon>
        <taxon>eudicotyledons</taxon>
        <taxon>Gunneridae</taxon>
        <taxon>Pentapetalae</taxon>
        <taxon>rosids</taxon>
        <taxon>fabids</taxon>
        <taxon>Malpighiales</taxon>
        <taxon>Rhizophoraceae</taxon>
        <taxon>Rhizophora</taxon>
    </lineage>
</organism>
<feature type="region of interest" description="Disordered" evidence="10">
    <location>
        <begin position="206"/>
        <end position="338"/>
    </location>
</feature>
<evidence type="ECO:0000256" key="4">
    <source>
        <dbReference type="ARBA" id="ARBA00022741"/>
    </source>
</evidence>
<feature type="region of interest" description="Disordered" evidence="10">
    <location>
        <begin position="1"/>
        <end position="101"/>
    </location>
</feature>
<feature type="compositionally biased region" description="Pro residues" evidence="10">
    <location>
        <begin position="1"/>
        <end position="11"/>
    </location>
</feature>
<dbReference type="PANTHER" id="PTHR22967">
    <property type="entry name" value="SERINE/THREONINE PROTEIN KINASE"/>
    <property type="match status" value="1"/>
</dbReference>